<dbReference type="InterPro" id="IPR011701">
    <property type="entry name" value="MFS"/>
</dbReference>
<dbReference type="AlphaFoldDB" id="A0A178M411"/>
<name>A0A178M411_MYCIR</name>
<feature type="transmembrane region" description="Helical" evidence="6">
    <location>
        <begin position="222"/>
        <end position="241"/>
    </location>
</feature>
<dbReference type="STRING" id="912594.AWC12_12180"/>
<evidence type="ECO:0000313" key="8">
    <source>
        <dbReference type="Proteomes" id="UP000078396"/>
    </source>
</evidence>
<evidence type="ECO:0000256" key="4">
    <source>
        <dbReference type="ARBA" id="ARBA00022989"/>
    </source>
</evidence>
<feature type="transmembrane region" description="Helical" evidence="6">
    <location>
        <begin position="183"/>
        <end position="201"/>
    </location>
</feature>
<evidence type="ECO:0000256" key="6">
    <source>
        <dbReference type="SAM" id="Phobius"/>
    </source>
</evidence>
<keyword evidence="3 6" id="KW-0812">Transmembrane</keyword>
<feature type="transmembrane region" description="Helical" evidence="6">
    <location>
        <begin position="247"/>
        <end position="268"/>
    </location>
</feature>
<evidence type="ECO:0000256" key="1">
    <source>
        <dbReference type="ARBA" id="ARBA00004651"/>
    </source>
</evidence>
<feature type="transmembrane region" description="Helical" evidence="6">
    <location>
        <begin position="275"/>
        <end position="296"/>
    </location>
</feature>
<feature type="transmembrane region" description="Helical" evidence="6">
    <location>
        <begin position="375"/>
        <end position="393"/>
    </location>
</feature>
<feature type="transmembrane region" description="Helical" evidence="6">
    <location>
        <begin position="399"/>
        <end position="419"/>
    </location>
</feature>
<dbReference type="RefSeq" id="WP_064280248.1">
    <property type="nucleotide sequence ID" value="NZ_LWCS01000002.1"/>
</dbReference>
<feature type="transmembrane region" description="Helical" evidence="6">
    <location>
        <begin position="56"/>
        <end position="80"/>
    </location>
</feature>
<dbReference type="Pfam" id="PF07690">
    <property type="entry name" value="MFS_1"/>
    <property type="match status" value="1"/>
</dbReference>
<dbReference type="OrthoDB" id="3688258at2"/>
<dbReference type="Gene3D" id="1.20.1250.20">
    <property type="entry name" value="MFS general substrate transporter like domains"/>
    <property type="match status" value="1"/>
</dbReference>
<accession>A0A178M411</accession>
<dbReference type="PANTHER" id="PTHR23513:SF17">
    <property type="entry name" value="MEMBRANE PROTEIN"/>
    <property type="match status" value="1"/>
</dbReference>
<dbReference type="PANTHER" id="PTHR23513">
    <property type="entry name" value="INTEGRAL MEMBRANE EFFLUX PROTEIN-RELATED"/>
    <property type="match status" value="1"/>
</dbReference>
<evidence type="ECO:0000256" key="5">
    <source>
        <dbReference type="ARBA" id="ARBA00023136"/>
    </source>
</evidence>
<evidence type="ECO:0000256" key="3">
    <source>
        <dbReference type="ARBA" id="ARBA00022692"/>
    </source>
</evidence>
<comment type="caution">
    <text evidence="7">The sequence shown here is derived from an EMBL/GenBank/DDBJ whole genome shotgun (WGS) entry which is preliminary data.</text>
</comment>
<dbReference type="EMBL" id="LWCS01000002">
    <property type="protein sequence ID" value="OAN42047.1"/>
    <property type="molecule type" value="Genomic_DNA"/>
</dbReference>
<organism evidence="7 8">
    <name type="scientific">Mycolicibacterium iranicum</name>
    <name type="common">Mycobacterium iranicum</name>
    <dbReference type="NCBI Taxonomy" id="912594"/>
    <lineage>
        <taxon>Bacteria</taxon>
        <taxon>Bacillati</taxon>
        <taxon>Actinomycetota</taxon>
        <taxon>Actinomycetes</taxon>
        <taxon>Mycobacteriales</taxon>
        <taxon>Mycobacteriaceae</taxon>
        <taxon>Mycolicibacterium</taxon>
    </lineage>
</organism>
<comment type="subcellular location">
    <subcellularLocation>
        <location evidence="1">Cell membrane</location>
        <topology evidence="1">Multi-pass membrane protein</topology>
    </subcellularLocation>
</comment>
<dbReference type="SUPFAM" id="SSF103473">
    <property type="entry name" value="MFS general substrate transporter"/>
    <property type="match status" value="1"/>
</dbReference>
<reference evidence="7 8" key="1">
    <citation type="submission" date="2016-04" db="EMBL/GenBank/DDBJ databases">
        <title>Draft Genome Sequences of Staphylococcus capitis Strain H36, S. capitis Strain H65, S. cohnii Strain H62, S. hominis Strain H69, Mycobacterium iranicum Strain H39, Plantibacter sp. Strain H53, Pseudomonas oryzihabitans Strain H72, and Microbacterium sp. Strain H83, isolated from residential settings.</title>
        <authorList>
            <person name="Lymperopoulou D."/>
            <person name="Adams R.I."/>
            <person name="Lindow S."/>
            <person name="Coil D.A."/>
            <person name="Jospin G."/>
            <person name="Eisen J.A."/>
        </authorList>
    </citation>
    <scope>NUCLEOTIDE SEQUENCE [LARGE SCALE GENOMIC DNA]</scope>
    <source>
        <strain evidence="7 8">H39</strain>
    </source>
</reference>
<dbReference type="InterPro" id="IPR036259">
    <property type="entry name" value="MFS_trans_sf"/>
</dbReference>
<protein>
    <submittedName>
        <fullName evidence="7">MFS transporter</fullName>
    </submittedName>
</protein>
<feature type="transmembrane region" description="Helical" evidence="6">
    <location>
        <begin position="150"/>
        <end position="171"/>
    </location>
</feature>
<feature type="transmembrane region" description="Helical" evidence="6">
    <location>
        <begin position="116"/>
        <end position="138"/>
    </location>
</feature>
<dbReference type="GO" id="GO:0005886">
    <property type="term" value="C:plasma membrane"/>
    <property type="evidence" value="ECO:0007669"/>
    <property type="project" value="UniProtKB-SubCell"/>
</dbReference>
<dbReference type="Proteomes" id="UP000078396">
    <property type="component" value="Unassembled WGS sequence"/>
</dbReference>
<dbReference type="GO" id="GO:0022857">
    <property type="term" value="F:transmembrane transporter activity"/>
    <property type="evidence" value="ECO:0007669"/>
    <property type="project" value="InterPro"/>
</dbReference>
<evidence type="ECO:0000256" key="2">
    <source>
        <dbReference type="ARBA" id="ARBA00022475"/>
    </source>
</evidence>
<evidence type="ECO:0000313" key="7">
    <source>
        <dbReference type="EMBL" id="OAN42047.1"/>
    </source>
</evidence>
<feature type="transmembrane region" description="Helical" evidence="6">
    <location>
        <begin position="316"/>
        <end position="342"/>
    </location>
</feature>
<gene>
    <name evidence="7" type="ORF">A4X20_03460</name>
</gene>
<proteinExistence type="predicted"/>
<keyword evidence="2" id="KW-1003">Cell membrane</keyword>
<feature type="transmembrane region" description="Helical" evidence="6">
    <location>
        <begin position="87"/>
        <end position="110"/>
    </location>
</feature>
<sequence length="427" mass="44542">MPDKRAPRTLWRSVRALPEFRRLLELRAVSQFGDGLFQAGIAGAILFNPEREAEPWAIAAAFAVLFLPYSLLGPFAGALLDRWDRRLVLVAANTGRLAVIVGVGGLLAAGVGDVPILLTALLANGFTRFVSSGLSAALPHVVPRAQVITMNSVATATGSVAAFAGAIFMLVPRWQFGSGDFGASIVILLVTVPVALALWLSKRFPPRLLGPDDSARAVHGSVVYAVATGWLHGARTVLAVPTVSATLAGLAAHRMVFGINTLLVLVMVRHTEAATVAGFGTTVLFVTAGGAGQFLSTALTPALVKKWGRYVTPNGALAFAAVVQLAGATLHLPVMIVCGFLLAAAGQVVKLCADTAMQMDVDDALRGHLFAVQDSLFWVAFIVAISGAAFVIPPDGHSAALALAGSAIYLAGLAVHATVARRRRRRG</sequence>
<keyword evidence="4 6" id="KW-1133">Transmembrane helix</keyword>
<dbReference type="eggNOG" id="COG2270">
    <property type="taxonomic scope" value="Bacteria"/>
</dbReference>
<keyword evidence="5 6" id="KW-0472">Membrane</keyword>